<name>A0A974HVP0_XENLA</name>
<dbReference type="Proteomes" id="UP000694892">
    <property type="component" value="Chromosome 2S"/>
</dbReference>
<dbReference type="EMBL" id="CM004469">
    <property type="protein sequence ID" value="OCT91666.1"/>
    <property type="molecule type" value="Genomic_DNA"/>
</dbReference>
<proteinExistence type="predicted"/>
<sequence length="134" mass="15396">MESYGGSVSLFEISVLCAGDYSQLNCSEADHTSPTDSLIRHKKSKKLVENCVYTRDKMNNNFPEINDSPISLIAWAEVYERMEKITLLNATLLIFVMLFFIIVFFWKIVEKSNKNGLKEGNIMDTEEDQRKNSD</sequence>
<evidence type="ECO:0000313" key="3">
    <source>
        <dbReference type="Proteomes" id="UP000694892"/>
    </source>
</evidence>
<accession>A0A974HVP0</accession>
<gene>
    <name evidence="2" type="ORF">XELAEV_18014725mg</name>
</gene>
<feature type="transmembrane region" description="Helical" evidence="1">
    <location>
        <begin position="87"/>
        <end position="109"/>
    </location>
</feature>
<dbReference type="AlphaFoldDB" id="A0A974HVP0"/>
<keyword evidence="1" id="KW-0812">Transmembrane</keyword>
<organism evidence="2 3">
    <name type="scientific">Xenopus laevis</name>
    <name type="common">African clawed frog</name>
    <dbReference type="NCBI Taxonomy" id="8355"/>
    <lineage>
        <taxon>Eukaryota</taxon>
        <taxon>Metazoa</taxon>
        <taxon>Chordata</taxon>
        <taxon>Craniata</taxon>
        <taxon>Vertebrata</taxon>
        <taxon>Euteleostomi</taxon>
        <taxon>Amphibia</taxon>
        <taxon>Batrachia</taxon>
        <taxon>Anura</taxon>
        <taxon>Pipoidea</taxon>
        <taxon>Pipidae</taxon>
        <taxon>Xenopodinae</taxon>
        <taxon>Xenopus</taxon>
        <taxon>Xenopus</taxon>
    </lineage>
</organism>
<reference evidence="3" key="1">
    <citation type="journal article" date="2016" name="Nature">
        <title>Genome evolution in the allotetraploid frog Xenopus laevis.</title>
        <authorList>
            <person name="Session A.M."/>
            <person name="Uno Y."/>
            <person name="Kwon T."/>
            <person name="Chapman J.A."/>
            <person name="Toyoda A."/>
            <person name="Takahashi S."/>
            <person name="Fukui A."/>
            <person name="Hikosaka A."/>
            <person name="Suzuki A."/>
            <person name="Kondo M."/>
            <person name="van Heeringen S.J."/>
            <person name="Quigley I."/>
            <person name="Heinz S."/>
            <person name="Ogino H."/>
            <person name="Ochi H."/>
            <person name="Hellsten U."/>
            <person name="Lyons J.B."/>
            <person name="Simakov O."/>
            <person name="Putnam N."/>
            <person name="Stites J."/>
            <person name="Kuroki Y."/>
            <person name="Tanaka T."/>
            <person name="Michiue T."/>
            <person name="Watanabe M."/>
            <person name="Bogdanovic O."/>
            <person name="Lister R."/>
            <person name="Georgiou G."/>
            <person name="Paranjpe S.S."/>
            <person name="van Kruijsbergen I."/>
            <person name="Shu S."/>
            <person name="Carlson J."/>
            <person name="Kinoshita T."/>
            <person name="Ohta Y."/>
            <person name="Mawaribuchi S."/>
            <person name="Jenkins J."/>
            <person name="Grimwood J."/>
            <person name="Schmutz J."/>
            <person name="Mitros T."/>
            <person name="Mozaffari S.V."/>
            <person name="Suzuki Y."/>
            <person name="Haramoto Y."/>
            <person name="Yamamoto T.S."/>
            <person name="Takagi C."/>
            <person name="Heald R."/>
            <person name="Miller K."/>
            <person name="Haudenschild C."/>
            <person name="Kitzman J."/>
            <person name="Nakayama T."/>
            <person name="Izutsu Y."/>
            <person name="Robert J."/>
            <person name="Fortriede J."/>
            <person name="Burns K."/>
            <person name="Lotay V."/>
            <person name="Karimi K."/>
            <person name="Yasuoka Y."/>
            <person name="Dichmann D.S."/>
            <person name="Flajnik M.F."/>
            <person name="Houston D.W."/>
            <person name="Shendure J."/>
            <person name="DuPasquier L."/>
            <person name="Vize P.D."/>
            <person name="Zorn A.M."/>
            <person name="Ito M."/>
            <person name="Marcotte E.M."/>
            <person name="Wallingford J.B."/>
            <person name="Ito Y."/>
            <person name="Asashima M."/>
            <person name="Ueno N."/>
            <person name="Matsuda Y."/>
            <person name="Veenstra G.J."/>
            <person name="Fujiyama A."/>
            <person name="Harland R.M."/>
            <person name="Taira M."/>
            <person name="Rokhsar D.S."/>
        </authorList>
    </citation>
    <scope>NUCLEOTIDE SEQUENCE [LARGE SCALE GENOMIC DNA]</scope>
    <source>
        <strain evidence="3">J</strain>
    </source>
</reference>
<evidence type="ECO:0000256" key="1">
    <source>
        <dbReference type="SAM" id="Phobius"/>
    </source>
</evidence>
<protein>
    <submittedName>
        <fullName evidence="2">Uncharacterized protein</fullName>
    </submittedName>
</protein>
<evidence type="ECO:0000313" key="2">
    <source>
        <dbReference type="EMBL" id="OCT91666.1"/>
    </source>
</evidence>
<keyword evidence="1" id="KW-1133">Transmembrane helix</keyword>
<keyword evidence="1" id="KW-0472">Membrane</keyword>